<sequence>MVESMARVRQIRVTPQKARRVVNLIRGMRAVEAVAILKHQPQAVSEPLGKVVASAIANAQVIADRDGVFLDETDLYIAKAFVDEGITLKRFRPRAQGRAFRINKRTSHITVVLATPDEPSLGSRAGAKQKVSK</sequence>
<evidence type="ECO:0000313" key="15">
    <source>
        <dbReference type="Proteomes" id="UP000243077"/>
    </source>
</evidence>
<dbReference type="SUPFAM" id="SSF54843">
    <property type="entry name" value="Ribosomal protein L22"/>
    <property type="match status" value="1"/>
</dbReference>
<dbReference type="CDD" id="cd00336">
    <property type="entry name" value="Ribosomal_L22"/>
    <property type="match status" value="1"/>
</dbReference>
<evidence type="ECO:0000256" key="9">
    <source>
        <dbReference type="ARBA" id="ARBA00035207"/>
    </source>
</evidence>
<evidence type="ECO:0000256" key="5">
    <source>
        <dbReference type="ARBA" id="ARBA00022884"/>
    </source>
</evidence>
<protein>
    <recommendedName>
        <fullName evidence="9 10">Large ribosomal subunit protein uL22</fullName>
    </recommendedName>
</protein>
<evidence type="ECO:0000256" key="8">
    <source>
        <dbReference type="ARBA" id="ARBA00025084"/>
    </source>
</evidence>
<keyword evidence="4 10" id="KW-0699">rRNA-binding</keyword>
<evidence type="ECO:0000256" key="6">
    <source>
        <dbReference type="ARBA" id="ARBA00022980"/>
    </source>
</evidence>
<dbReference type="EMBL" id="CP026923">
    <property type="protein sequence ID" value="AVG23316.1"/>
    <property type="molecule type" value="Genomic_DNA"/>
</dbReference>
<dbReference type="AlphaFoldDB" id="A0A2L2BNS2"/>
<evidence type="ECO:0000256" key="1">
    <source>
        <dbReference type="ARBA" id="ARBA00003478"/>
    </source>
</evidence>
<comment type="function">
    <text evidence="1 10">The globular domain of the protein is located near the polypeptide exit tunnel on the outside of the subunit, while an extended beta-hairpin is found that lines the wall of the exit tunnel in the center of the 70S ribosome.</text>
</comment>
<name>A0A2L2BNS2_9MICO</name>
<organism evidence="14 15">
    <name type="scientific">Pontimonas salivibrio</name>
    <dbReference type="NCBI Taxonomy" id="1159327"/>
    <lineage>
        <taxon>Bacteria</taxon>
        <taxon>Bacillati</taxon>
        <taxon>Actinomycetota</taxon>
        <taxon>Actinomycetes</taxon>
        <taxon>Micrococcales</taxon>
        <taxon>Microbacteriaceae</taxon>
        <taxon>Pontimonas</taxon>
    </lineage>
</organism>
<comment type="function">
    <text evidence="8">This protein binds specifically to 23S rRNA; its binding is stimulated by other ribosomal proteins, e.g. L4, L17, and L20. It is important during the early stages of 50S assembly. It makes multiple contacts with different domains of the 23S rRNA in the assembled 50S subunit and ribosome.</text>
</comment>
<evidence type="ECO:0000256" key="2">
    <source>
        <dbReference type="ARBA" id="ARBA00009451"/>
    </source>
</evidence>
<keyword evidence="5 10" id="KW-0694">RNA-binding</keyword>
<dbReference type="GO" id="GO:0006412">
    <property type="term" value="P:translation"/>
    <property type="evidence" value="ECO:0007669"/>
    <property type="project" value="UniProtKB-UniRule"/>
</dbReference>
<dbReference type="InterPro" id="IPR018260">
    <property type="entry name" value="Ribosomal_uL22_CS"/>
</dbReference>
<accession>A0A2L2BNS2</accession>
<comment type="subunit">
    <text evidence="3 10 12">Part of the 50S ribosomal subunit.</text>
</comment>
<dbReference type="PANTHER" id="PTHR13501:SF8">
    <property type="entry name" value="LARGE RIBOSOMAL SUBUNIT PROTEIN UL22M"/>
    <property type="match status" value="1"/>
</dbReference>
<dbReference type="InterPro" id="IPR036394">
    <property type="entry name" value="Ribosomal_uL22_sf"/>
</dbReference>
<dbReference type="GO" id="GO:0019843">
    <property type="term" value="F:rRNA binding"/>
    <property type="evidence" value="ECO:0007669"/>
    <property type="project" value="UniProtKB-UniRule"/>
</dbReference>
<dbReference type="PROSITE" id="PS00464">
    <property type="entry name" value="RIBOSOMAL_L22"/>
    <property type="match status" value="1"/>
</dbReference>
<gene>
    <name evidence="10" type="primary">rplV</name>
    <name evidence="14" type="ORF">C3B54_11318</name>
</gene>
<evidence type="ECO:0000313" key="14">
    <source>
        <dbReference type="EMBL" id="AVG23316.1"/>
    </source>
</evidence>
<evidence type="ECO:0000256" key="10">
    <source>
        <dbReference type="HAMAP-Rule" id="MF_01331"/>
    </source>
</evidence>
<dbReference type="Proteomes" id="UP000243077">
    <property type="component" value="Chromosome"/>
</dbReference>
<dbReference type="InterPro" id="IPR001063">
    <property type="entry name" value="Ribosomal_uL22"/>
</dbReference>
<keyword evidence="6 10" id="KW-0689">Ribosomal protein</keyword>
<dbReference type="Gene3D" id="3.90.470.10">
    <property type="entry name" value="Ribosomal protein L22/L17"/>
    <property type="match status" value="1"/>
</dbReference>
<dbReference type="OrthoDB" id="9805969at2"/>
<evidence type="ECO:0000256" key="11">
    <source>
        <dbReference type="RuleBase" id="RU004005"/>
    </source>
</evidence>
<dbReference type="KEGG" id="psai:C3B54_11318"/>
<reference evidence="14 15" key="1">
    <citation type="submission" date="2018-02" db="EMBL/GenBank/DDBJ databases">
        <title>Complete genome of the streamlined marine actinobacterium Pontimonas salivibrio CL-TW6 adapted to coastal planktonic lifestype.</title>
        <authorList>
            <person name="Cho B.C."/>
            <person name="Hardies S.C."/>
            <person name="Jang G.I."/>
            <person name="Hwang C.Y."/>
        </authorList>
    </citation>
    <scope>NUCLEOTIDE SEQUENCE [LARGE SCALE GENOMIC DNA]</scope>
    <source>
        <strain evidence="14 15">CL-TW6</strain>
    </source>
</reference>
<dbReference type="HAMAP" id="MF_01331_B">
    <property type="entry name" value="Ribosomal_uL22_B"/>
    <property type="match status" value="1"/>
</dbReference>
<evidence type="ECO:0000256" key="3">
    <source>
        <dbReference type="ARBA" id="ARBA00011838"/>
    </source>
</evidence>
<dbReference type="GO" id="GO:0022625">
    <property type="term" value="C:cytosolic large ribosomal subunit"/>
    <property type="evidence" value="ECO:0007669"/>
    <property type="project" value="TreeGrafter"/>
</dbReference>
<evidence type="ECO:0000256" key="12">
    <source>
        <dbReference type="RuleBase" id="RU004006"/>
    </source>
</evidence>
<comment type="function">
    <text evidence="10 13">This protein binds specifically to 23S rRNA; its binding is stimulated by other ribosomal proteins, e.g., L4, L17, and L20. It is important during the early stages of 50S assembly. It makes multiple contacts with different domains of the 23S rRNA in the assembled 50S subunit and ribosome.</text>
</comment>
<dbReference type="GO" id="GO:0003735">
    <property type="term" value="F:structural constituent of ribosome"/>
    <property type="evidence" value="ECO:0007669"/>
    <property type="project" value="InterPro"/>
</dbReference>
<keyword evidence="15" id="KW-1185">Reference proteome</keyword>
<dbReference type="Pfam" id="PF00237">
    <property type="entry name" value="Ribosomal_L22"/>
    <property type="match status" value="1"/>
</dbReference>
<dbReference type="RefSeq" id="WP_104912948.1">
    <property type="nucleotide sequence ID" value="NZ_CP026923.1"/>
</dbReference>
<evidence type="ECO:0000256" key="13">
    <source>
        <dbReference type="RuleBase" id="RU004008"/>
    </source>
</evidence>
<dbReference type="PANTHER" id="PTHR13501">
    <property type="entry name" value="CHLOROPLAST 50S RIBOSOMAL PROTEIN L22-RELATED"/>
    <property type="match status" value="1"/>
</dbReference>
<proteinExistence type="inferred from homology"/>
<dbReference type="NCBIfam" id="TIGR01044">
    <property type="entry name" value="rplV_bact"/>
    <property type="match status" value="1"/>
</dbReference>
<evidence type="ECO:0000256" key="7">
    <source>
        <dbReference type="ARBA" id="ARBA00023274"/>
    </source>
</evidence>
<evidence type="ECO:0000256" key="4">
    <source>
        <dbReference type="ARBA" id="ARBA00022730"/>
    </source>
</evidence>
<dbReference type="InterPro" id="IPR047867">
    <property type="entry name" value="Ribosomal_uL22_bac/org-type"/>
</dbReference>
<comment type="similarity">
    <text evidence="2 10 11">Belongs to the universal ribosomal protein uL22 family.</text>
</comment>
<dbReference type="InterPro" id="IPR005727">
    <property type="entry name" value="Ribosomal_uL22_bac/chlpt-type"/>
</dbReference>
<keyword evidence="7 10" id="KW-0687">Ribonucleoprotein</keyword>